<organism evidence="3 4">
    <name type="scientific">Aspergillus saccharolyticus JOP 1030-1</name>
    <dbReference type="NCBI Taxonomy" id="1450539"/>
    <lineage>
        <taxon>Eukaryota</taxon>
        <taxon>Fungi</taxon>
        <taxon>Dikarya</taxon>
        <taxon>Ascomycota</taxon>
        <taxon>Pezizomycotina</taxon>
        <taxon>Eurotiomycetes</taxon>
        <taxon>Eurotiomycetidae</taxon>
        <taxon>Eurotiales</taxon>
        <taxon>Aspergillaceae</taxon>
        <taxon>Aspergillus</taxon>
        <taxon>Aspergillus subgen. Circumdati</taxon>
    </lineage>
</organism>
<dbReference type="AlphaFoldDB" id="A0A318ZFC5"/>
<gene>
    <name evidence="3" type="ORF">BP01DRAFT_405305</name>
</gene>
<proteinExistence type="predicted"/>
<feature type="compositionally biased region" description="Polar residues" evidence="1">
    <location>
        <begin position="98"/>
        <end position="109"/>
    </location>
</feature>
<feature type="signal peptide" evidence="2">
    <location>
        <begin position="1"/>
        <end position="16"/>
    </location>
</feature>
<feature type="compositionally biased region" description="Acidic residues" evidence="1">
    <location>
        <begin position="347"/>
        <end position="365"/>
    </location>
</feature>
<dbReference type="EMBL" id="KZ821253">
    <property type="protein sequence ID" value="PYH42310.1"/>
    <property type="molecule type" value="Genomic_DNA"/>
</dbReference>
<feature type="region of interest" description="Disordered" evidence="1">
    <location>
        <begin position="220"/>
        <end position="366"/>
    </location>
</feature>
<feature type="region of interest" description="Disordered" evidence="1">
    <location>
        <begin position="915"/>
        <end position="946"/>
    </location>
</feature>
<feature type="compositionally biased region" description="Polar residues" evidence="1">
    <location>
        <begin position="235"/>
        <end position="264"/>
    </location>
</feature>
<feature type="region of interest" description="Disordered" evidence="1">
    <location>
        <begin position="26"/>
        <end position="78"/>
    </location>
</feature>
<feature type="region of interest" description="Disordered" evidence="1">
    <location>
        <begin position="98"/>
        <end position="129"/>
    </location>
</feature>
<protein>
    <submittedName>
        <fullName evidence="3">Uncharacterized protein</fullName>
    </submittedName>
</protein>
<evidence type="ECO:0000256" key="2">
    <source>
        <dbReference type="SAM" id="SignalP"/>
    </source>
</evidence>
<feature type="compositionally biased region" description="Low complexity" evidence="1">
    <location>
        <begin position="110"/>
        <end position="129"/>
    </location>
</feature>
<reference evidence="3 4" key="1">
    <citation type="submission" date="2016-12" db="EMBL/GenBank/DDBJ databases">
        <title>The genomes of Aspergillus section Nigri reveals drivers in fungal speciation.</title>
        <authorList>
            <consortium name="DOE Joint Genome Institute"/>
            <person name="Vesth T.C."/>
            <person name="Nybo J."/>
            <person name="Theobald S."/>
            <person name="Brandl J."/>
            <person name="Frisvad J.C."/>
            <person name="Nielsen K.F."/>
            <person name="Lyhne E.K."/>
            <person name="Kogle M.E."/>
            <person name="Kuo A."/>
            <person name="Riley R."/>
            <person name="Clum A."/>
            <person name="Nolan M."/>
            <person name="Lipzen A."/>
            <person name="Salamov A."/>
            <person name="Henrissat B."/>
            <person name="Wiebenga A."/>
            <person name="De Vries R.P."/>
            <person name="Grigoriev I.V."/>
            <person name="Mortensen U.H."/>
            <person name="Andersen M.R."/>
            <person name="Baker S.E."/>
        </authorList>
    </citation>
    <scope>NUCLEOTIDE SEQUENCE [LARGE SCALE GENOMIC DNA]</scope>
    <source>
        <strain evidence="3 4">JOP 1030-1</strain>
    </source>
</reference>
<feature type="compositionally biased region" description="Low complexity" evidence="1">
    <location>
        <begin position="276"/>
        <end position="294"/>
    </location>
</feature>
<dbReference type="RefSeq" id="XP_025428292.1">
    <property type="nucleotide sequence ID" value="XM_025578739.1"/>
</dbReference>
<dbReference type="Proteomes" id="UP000248349">
    <property type="component" value="Unassembled WGS sequence"/>
</dbReference>
<evidence type="ECO:0000256" key="1">
    <source>
        <dbReference type="SAM" id="MobiDB-lite"/>
    </source>
</evidence>
<feature type="compositionally biased region" description="Basic and acidic residues" evidence="1">
    <location>
        <begin position="265"/>
        <end position="274"/>
    </location>
</feature>
<sequence length="946" mass="102508">MTRPPLLLSLTFCCLSEFDIGSLLRGDEGNYSGYTNDDQPIERATTEPFEPTGLYDETTEEPFEPTAPDNSLDDAPPSEFAHYASIIDFGQSSPSLGPLYNSIQPNYVQQNNKGSQNNHSSSSEHNGAESSAVKVVYNMDIDGMPEPTEPCKSTRPIPVQGPRHGSINLHTPPSAAAEVAKGVHFTSPNPNSELVTQTRQKPCSVISTVVEVAAIAPVPARFPPSTANHHESEPTSRGQRNINTDGSNSTILSSGSNVRSTSPTLKEKTSDLKTTEVVAESSSAASSVQRSAESGKSTNGDPQPTGRPKSFKPSKPKPKGKGKGKGQKGKAKAKAKAQGKGKSQEPELWDDADSDADSTEPELSDETERIMVDVFWDSLNPRSPGVRPSIFPDLDELFSPTSETPMETIYQSAAEAEADQKTTQEVKKAIVVAMTNLMMSVKFAQDNKSHFEQWIKADWERPQIEAVAWRVLEGIIDRCTTGPALRYHEYRRFNQVPRLMSCRDRISKLFEGLMYHKTMVKHLLDPSYLDVIIEDPYGAVSRIRNNKNVNANKKEKLAAYNKMKEAEERAAREAALQTVFEERDILEAVQKAHAADQESAGEEIGHGNHPDGYYADDEMTADETDAVVGATNPGGAGNFQPPLETFGSDMFNMHASTYGGMNFETGEPLIGAPSYVDGINANPLPASSMVGDSNSSHTLESHSFTLADYPADTGDLFQVKPTQFPGETGTSTAMRAPGSMTQDFPAQQNLNLSVPMSPATVMSQPFTNRSSVSPHQIFLQNGGVSYQNGTINPTHFTPQDNSGDPNVNWLPSDTFDTSSVGLPASIELESYACHKAGLTTNAPADRPSAHQPRRWPTATTAQATLLSHSAPPTSAVDYPSPCNIDPTLRDPLSYAFVSTYAQSLPMPASILPSSAGVSQAVIKSQRKRKATDAPDGGSYHRTKRQH</sequence>
<accession>A0A318ZFC5</accession>
<dbReference type="STRING" id="1450539.A0A318ZFC5"/>
<evidence type="ECO:0000313" key="3">
    <source>
        <dbReference type="EMBL" id="PYH42310.1"/>
    </source>
</evidence>
<dbReference type="GeneID" id="37079968"/>
<dbReference type="OrthoDB" id="4495915at2759"/>
<keyword evidence="2" id="KW-0732">Signal</keyword>
<keyword evidence="4" id="KW-1185">Reference proteome</keyword>
<evidence type="ECO:0000313" key="4">
    <source>
        <dbReference type="Proteomes" id="UP000248349"/>
    </source>
</evidence>
<feature type="compositionally biased region" description="Basic residues" evidence="1">
    <location>
        <begin position="309"/>
        <end position="339"/>
    </location>
</feature>
<name>A0A318ZFC5_9EURO</name>
<feature type="chain" id="PRO_5016371714" evidence="2">
    <location>
        <begin position="17"/>
        <end position="946"/>
    </location>
</feature>